<evidence type="ECO:0000313" key="1">
    <source>
        <dbReference type="EMBL" id="KIY70511.1"/>
    </source>
</evidence>
<name>A0A0D7BLM9_9AGAR</name>
<reference evidence="1 2" key="1">
    <citation type="journal article" date="2015" name="Fungal Genet. Biol.">
        <title>Evolution of novel wood decay mechanisms in Agaricales revealed by the genome sequences of Fistulina hepatica and Cylindrobasidium torrendii.</title>
        <authorList>
            <person name="Floudas D."/>
            <person name="Held B.W."/>
            <person name="Riley R."/>
            <person name="Nagy L.G."/>
            <person name="Koehler G."/>
            <person name="Ransdell A.S."/>
            <person name="Younus H."/>
            <person name="Chow J."/>
            <person name="Chiniquy J."/>
            <person name="Lipzen A."/>
            <person name="Tritt A."/>
            <person name="Sun H."/>
            <person name="Haridas S."/>
            <person name="LaButti K."/>
            <person name="Ohm R.A."/>
            <person name="Kues U."/>
            <person name="Blanchette R.A."/>
            <person name="Grigoriev I.V."/>
            <person name="Minto R.E."/>
            <person name="Hibbett D.S."/>
        </authorList>
    </citation>
    <scope>NUCLEOTIDE SEQUENCE [LARGE SCALE GENOMIC DNA]</scope>
    <source>
        <strain evidence="1 2">FP15055 ss-10</strain>
    </source>
</reference>
<dbReference type="AlphaFoldDB" id="A0A0D7BLM9"/>
<evidence type="ECO:0000313" key="2">
    <source>
        <dbReference type="Proteomes" id="UP000054007"/>
    </source>
</evidence>
<dbReference type="EMBL" id="KN880467">
    <property type="protein sequence ID" value="KIY70511.1"/>
    <property type="molecule type" value="Genomic_DNA"/>
</dbReference>
<dbReference type="OrthoDB" id="185373at2759"/>
<accession>A0A0D7BLM9</accession>
<gene>
    <name evidence="1" type="ORF">CYLTODRAFT_408860</name>
</gene>
<organism evidence="1 2">
    <name type="scientific">Cylindrobasidium torrendii FP15055 ss-10</name>
    <dbReference type="NCBI Taxonomy" id="1314674"/>
    <lineage>
        <taxon>Eukaryota</taxon>
        <taxon>Fungi</taxon>
        <taxon>Dikarya</taxon>
        <taxon>Basidiomycota</taxon>
        <taxon>Agaricomycotina</taxon>
        <taxon>Agaricomycetes</taxon>
        <taxon>Agaricomycetidae</taxon>
        <taxon>Agaricales</taxon>
        <taxon>Marasmiineae</taxon>
        <taxon>Physalacriaceae</taxon>
        <taxon>Cylindrobasidium</taxon>
    </lineage>
</organism>
<proteinExistence type="predicted"/>
<protein>
    <submittedName>
        <fullName evidence="1">Uncharacterized protein</fullName>
    </submittedName>
</protein>
<sequence>MVQAAVKQLEVFQKLLSRTMGTLSCLGQRYRESIHLYVHGILLRLRATMNRQRPFQKEGEHALYTADSETNNTVRGDKLVEQQAASLIRIAVFAPLRIEGSGSDVRLRGGEMEKQGQIISKAMPFESDLLVDIQMHVYRTCDKLISQPGLVEYFCHDRRIMIGFSAPALLPAIMSRIPKSLRPRLPRVGLKPIAGLDAEIDTPRPSNADLAQLVRDNNIHGARRVWLHLNALRIPVDRNTVYVQAALFHLENPYNRGAITSDMLFIDWLKLVPSRHQAPEWQKPFKPILEQLLRNSSPKDNALLLVRFAVLAASKGYLHDIWQPVMSTMLRLPKPENASFYLKKLEDAAVEYDKKYTHTETTAAMKYRAIHSDTTSDEEDSHTCNGTTG</sequence>
<dbReference type="STRING" id="1314674.A0A0D7BLM9"/>
<dbReference type="Proteomes" id="UP000054007">
    <property type="component" value="Unassembled WGS sequence"/>
</dbReference>
<keyword evidence="2" id="KW-1185">Reference proteome</keyword>